<evidence type="ECO:0000313" key="6">
    <source>
        <dbReference type="EMBL" id="AII99962.1"/>
    </source>
</evidence>
<dbReference type="InterPro" id="IPR032821">
    <property type="entry name" value="PKS_assoc"/>
</dbReference>
<dbReference type="PANTHER" id="PTHR43775">
    <property type="entry name" value="FATTY ACID SYNTHASE"/>
    <property type="match status" value="1"/>
</dbReference>
<dbReference type="InterPro" id="IPR020841">
    <property type="entry name" value="PKS_Beta-ketoAc_synthase_dom"/>
</dbReference>
<dbReference type="Gene3D" id="3.40.47.10">
    <property type="match status" value="1"/>
</dbReference>
<dbReference type="SUPFAM" id="SSF53901">
    <property type="entry name" value="Thiolase-like"/>
    <property type="match status" value="1"/>
</dbReference>
<dbReference type="GO" id="GO:0004312">
    <property type="term" value="F:fatty acid synthase activity"/>
    <property type="evidence" value="ECO:0007669"/>
    <property type="project" value="TreeGrafter"/>
</dbReference>
<dbReference type="AlphaFoldDB" id="A0A076KXH0"/>
<feature type="domain" description="Ketosynthase family 3 (KS3)" evidence="5">
    <location>
        <begin position="1"/>
        <end position="120"/>
    </location>
</feature>
<dbReference type="GO" id="GO:0044550">
    <property type="term" value="P:secondary metabolite biosynthetic process"/>
    <property type="evidence" value="ECO:0007669"/>
    <property type="project" value="TreeGrafter"/>
</dbReference>
<dbReference type="Pfam" id="PF02801">
    <property type="entry name" value="Ketoacyl-synt_C"/>
    <property type="match status" value="1"/>
</dbReference>
<evidence type="ECO:0000256" key="2">
    <source>
        <dbReference type="ARBA" id="ARBA00022553"/>
    </source>
</evidence>
<feature type="non-terminal residue" evidence="6">
    <location>
        <position position="206"/>
    </location>
</feature>
<reference evidence="6" key="1">
    <citation type="journal article" date="2015" name="Fungal Biol.">
        <title>Phylogeny of type I polyketide synthases (PKSs) in fungal entomopathogens and expression analysis of PKS genes in Beauveria bassiana BCC 2660.</title>
        <authorList>
            <person name="Punya J."/>
            <person name="Swangmaneecharern P."/>
            <person name="Pinsupa S."/>
            <person name="Nitistaporn P."/>
            <person name="Phonghanpot S."/>
            <person name="Kunathigan V."/>
            <person name="Cheevadhanarak S."/>
            <person name="Tanticharoen M."/>
            <person name="Amnuaykanjanasin A."/>
        </authorList>
    </citation>
    <scope>NUCLEOTIDE SEQUENCE</scope>
    <source>
        <strain evidence="6">BCC2660</strain>
    </source>
</reference>
<evidence type="ECO:0000256" key="4">
    <source>
        <dbReference type="ARBA" id="ARBA00023268"/>
    </source>
</evidence>
<keyword evidence="2" id="KW-0597">Phosphoprotein</keyword>
<dbReference type="InterPro" id="IPR050091">
    <property type="entry name" value="PKS_NRPS_Biosynth_Enz"/>
</dbReference>
<dbReference type="Pfam" id="PF16197">
    <property type="entry name" value="KAsynt_C_assoc"/>
    <property type="match status" value="1"/>
</dbReference>
<feature type="non-terminal residue" evidence="6">
    <location>
        <position position="1"/>
    </location>
</feature>
<dbReference type="InterPro" id="IPR016039">
    <property type="entry name" value="Thiolase-like"/>
</dbReference>
<evidence type="ECO:0000256" key="1">
    <source>
        <dbReference type="ARBA" id="ARBA00022450"/>
    </source>
</evidence>
<proteinExistence type="predicted"/>
<sequence length="206" mass="21943">SHGTGTRHRDGSTRCSFIEASVVANVFGECGLYTGSAIPNIGHSGPASGLSSIIKITLALENKTIPPNITIATPNPEIPIQECKLIVPTEPLPWPGDRRELVGVSSLGIGSSNAVLLASAESFGLSQFRPQPVYEVGPGPGEPTPHLLLFSAEHPAALSRTISQHQVYSMFRPGLLQDISYSLALKREPLSHRAFVVTDGSKEAWQ</sequence>
<dbReference type="PROSITE" id="PS52004">
    <property type="entry name" value="KS3_2"/>
    <property type="match status" value="1"/>
</dbReference>
<accession>A0A076KXH0</accession>
<dbReference type="PANTHER" id="PTHR43775:SF49">
    <property type="entry name" value="SYNTHASE, PUTATIVE (JCVI)-RELATED"/>
    <property type="match status" value="1"/>
</dbReference>
<keyword evidence="4" id="KW-0511">Multifunctional enzyme</keyword>
<evidence type="ECO:0000259" key="5">
    <source>
        <dbReference type="PROSITE" id="PS52004"/>
    </source>
</evidence>
<protein>
    <submittedName>
        <fullName evidence="6">Polyketide synthase</fullName>
    </submittedName>
</protein>
<dbReference type="GO" id="GO:0006633">
    <property type="term" value="P:fatty acid biosynthetic process"/>
    <property type="evidence" value="ECO:0007669"/>
    <property type="project" value="TreeGrafter"/>
</dbReference>
<dbReference type="Gene3D" id="3.30.70.3290">
    <property type="match status" value="1"/>
</dbReference>
<dbReference type="EMBL" id="KF536069">
    <property type="protein sequence ID" value="AII99962.1"/>
    <property type="molecule type" value="Genomic_DNA"/>
</dbReference>
<name>A0A076KXH0_BEABA</name>
<keyword evidence="3" id="KW-0808">Transferase</keyword>
<evidence type="ECO:0000256" key="3">
    <source>
        <dbReference type="ARBA" id="ARBA00022679"/>
    </source>
</evidence>
<keyword evidence="1" id="KW-0596">Phosphopantetheine</keyword>
<organism evidence="6">
    <name type="scientific">Beauveria bassiana</name>
    <name type="common">White muscardine disease fungus</name>
    <name type="synonym">Tritirachium shiotae</name>
    <dbReference type="NCBI Taxonomy" id="176275"/>
    <lineage>
        <taxon>Eukaryota</taxon>
        <taxon>Fungi</taxon>
        <taxon>Dikarya</taxon>
        <taxon>Ascomycota</taxon>
        <taxon>Pezizomycotina</taxon>
        <taxon>Sordariomycetes</taxon>
        <taxon>Hypocreomycetidae</taxon>
        <taxon>Hypocreales</taxon>
        <taxon>Cordycipitaceae</taxon>
        <taxon>Beauveria</taxon>
    </lineage>
</organism>
<dbReference type="InterPro" id="IPR014031">
    <property type="entry name" value="Ketoacyl_synth_C"/>
</dbReference>